<evidence type="ECO:0000313" key="2">
    <source>
        <dbReference type="EMBL" id="MFD2934651.1"/>
    </source>
</evidence>
<dbReference type="PANTHER" id="PTHR43736:SF4">
    <property type="entry name" value="SLR1690 PROTEIN"/>
    <property type="match status" value="1"/>
</dbReference>
<keyword evidence="3" id="KW-1185">Reference proteome</keyword>
<comment type="caution">
    <text evidence="2">The sequence shown here is derived from an EMBL/GenBank/DDBJ whole genome shotgun (WGS) entry which is preliminary data.</text>
</comment>
<protein>
    <submittedName>
        <fullName evidence="2">NUDIX domain-containing protein</fullName>
    </submittedName>
</protein>
<organism evidence="2 3">
    <name type="scientific">Spirosoma flavum</name>
    <dbReference type="NCBI Taxonomy" id="2048557"/>
    <lineage>
        <taxon>Bacteria</taxon>
        <taxon>Pseudomonadati</taxon>
        <taxon>Bacteroidota</taxon>
        <taxon>Cytophagia</taxon>
        <taxon>Cytophagales</taxon>
        <taxon>Cytophagaceae</taxon>
        <taxon>Spirosoma</taxon>
    </lineage>
</organism>
<dbReference type="EMBL" id="JBHUOM010000004">
    <property type="protein sequence ID" value="MFD2934651.1"/>
    <property type="molecule type" value="Genomic_DNA"/>
</dbReference>
<dbReference type="PANTHER" id="PTHR43736">
    <property type="entry name" value="ADP-RIBOSE PYROPHOSPHATASE"/>
    <property type="match status" value="1"/>
</dbReference>
<dbReference type="InterPro" id="IPR000086">
    <property type="entry name" value="NUDIX_hydrolase_dom"/>
</dbReference>
<dbReference type="InterPro" id="IPR036390">
    <property type="entry name" value="WH_DNA-bd_sf"/>
</dbReference>
<dbReference type="Pfam" id="PF00293">
    <property type="entry name" value="NUDIX"/>
    <property type="match status" value="1"/>
</dbReference>
<accession>A0ABW6AGT9</accession>
<dbReference type="RefSeq" id="WP_381501058.1">
    <property type="nucleotide sequence ID" value="NZ_JBHUOM010000004.1"/>
</dbReference>
<dbReference type="InterPro" id="IPR015797">
    <property type="entry name" value="NUDIX_hydrolase-like_dom_sf"/>
</dbReference>
<sequence>MHIDISTEEFLFNGQAYFLPSLSIDNVIFGFHKNELKVLLLQLQNNPKWELPGGFIYKDEEIEDAAARILTARTGLADLFLQQFYVFGSTQRTRKELLVEAMNQITDQSWLMNRFVSIGYYALVDYEKVNLQPTETANVYAWHDLNKIPELFFDHRQIIEKALQTMRLQLNHLPIGYNLLPEEFTLKSLQTIYETILGRKLDRSNFSRKILGYGILQKKEKHYSGSAHKAPFLYSFNKEAYFKALETGLDKDF</sequence>
<feature type="domain" description="Nudix hydrolase" evidence="1">
    <location>
        <begin position="21"/>
        <end position="167"/>
    </location>
</feature>
<dbReference type="PROSITE" id="PS51462">
    <property type="entry name" value="NUDIX"/>
    <property type="match status" value="1"/>
</dbReference>
<dbReference type="InterPro" id="IPR036388">
    <property type="entry name" value="WH-like_DNA-bd_sf"/>
</dbReference>
<dbReference type="SUPFAM" id="SSF55811">
    <property type="entry name" value="Nudix"/>
    <property type="match status" value="1"/>
</dbReference>
<reference evidence="3" key="1">
    <citation type="journal article" date="2019" name="Int. J. Syst. Evol. Microbiol.">
        <title>The Global Catalogue of Microorganisms (GCM) 10K type strain sequencing project: providing services to taxonomists for standard genome sequencing and annotation.</title>
        <authorList>
            <consortium name="The Broad Institute Genomics Platform"/>
            <consortium name="The Broad Institute Genome Sequencing Center for Infectious Disease"/>
            <person name="Wu L."/>
            <person name="Ma J."/>
        </authorList>
    </citation>
    <scope>NUCLEOTIDE SEQUENCE [LARGE SCALE GENOMIC DNA]</scope>
    <source>
        <strain evidence="3">KCTC 52490</strain>
    </source>
</reference>
<name>A0ABW6AGT9_9BACT</name>
<dbReference type="CDD" id="cd18873">
    <property type="entry name" value="NUDIX_NadM_like"/>
    <property type="match status" value="1"/>
</dbReference>
<dbReference type="Proteomes" id="UP001597512">
    <property type="component" value="Unassembled WGS sequence"/>
</dbReference>
<gene>
    <name evidence="2" type="ORF">ACFS25_12725</name>
</gene>
<dbReference type="Pfam" id="PF21906">
    <property type="entry name" value="WHD_NrtR"/>
    <property type="match status" value="1"/>
</dbReference>
<dbReference type="SUPFAM" id="SSF46785">
    <property type="entry name" value="Winged helix' DNA-binding domain"/>
    <property type="match status" value="1"/>
</dbReference>
<proteinExistence type="predicted"/>
<dbReference type="Gene3D" id="3.90.79.10">
    <property type="entry name" value="Nucleoside Triphosphate Pyrophosphohydrolase"/>
    <property type="match status" value="1"/>
</dbReference>
<evidence type="ECO:0000259" key="1">
    <source>
        <dbReference type="PROSITE" id="PS51462"/>
    </source>
</evidence>
<evidence type="ECO:0000313" key="3">
    <source>
        <dbReference type="Proteomes" id="UP001597512"/>
    </source>
</evidence>
<dbReference type="InterPro" id="IPR054105">
    <property type="entry name" value="WHD_NrtR"/>
</dbReference>
<dbReference type="Gene3D" id="1.10.10.10">
    <property type="entry name" value="Winged helix-like DNA-binding domain superfamily/Winged helix DNA-binding domain"/>
    <property type="match status" value="1"/>
</dbReference>